<evidence type="ECO:0000256" key="1">
    <source>
        <dbReference type="ARBA" id="ARBA00009402"/>
    </source>
</evidence>
<evidence type="ECO:0000313" key="7">
    <source>
        <dbReference type="EMBL" id="EIC30170.1"/>
    </source>
</evidence>
<keyword evidence="8" id="KW-1185">Reference proteome</keyword>
<evidence type="ECO:0000256" key="2">
    <source>
        <dbReference type="ARBA" id="ARBA00022578"/>
    </source>
</evidence>
<dbReference type="InterPro" id="IPR002513">
    <property type="entry name" value="Tn3_Tnp_DDE_dom"/>
</dbReference>
<evidence type="ECO:0000313" key="8">
    <source>
        <dbReference type="Proteomes" id="UP000005090"/>
    </source>
</evidence>
<dbReference type="NCBIfam" id="NF033527">
    <property type="entry name" value="transpos_Tn3"/>
    <property type="match status" value="1"/>
</dbReference>
<comment type="similarity">
    <text evidence="1">Belongs to the transposase 7 family.</text>
</comment>
<proteinExistence type="inferred from homology"/>
<dbReference type="eggNOG" id="COG4644">
    <property type="taxonomic scope" value="Bacteria"/>
</dbReference>
<dbReference type="Proteomes" id="UP000005090">
    <property type="component" value="Chromosome"/>
</dbReference>
<keyword evidence="2" id="KW-0815">Transposition</keyword>
<accession>H8GI26</accession>
<keyword evidence="4" id="KW-0233">DNA recombination</keyword>
<dbReference type="STRING" id="686340.Metal_2448"/>
<feature type="domain" description="Tn3 transposase DDE" evidence="5">
    <location>
        <begin position="597"/>
        <end position="989"/>
    </location>
</feature>
<organism evidence="7 8">
    <name type="scientific">Methylomicrobium album BG8</name>
    <dbReference type="NCBI Taxonomy" id="686340"/>
    <lineage>
        <taxon>Bacteria</taxon>
        <taxon>Pseudomonadati</taxon>
        <taxon>Pseudomonadota</taxon>
        <taxon>Gammaproteobacteria</taxon>
        <taxon>Methylococcales</taxon>
        <taxon>Methylococcaceae</taxon>
        <taxon>Methylomicrobium</taxon>
    </lineage>
</organism>
<feature type="domain" description="DUF4158" evidence="6">
    <location>
        <begin position="6"/>
        <end position="170"/>
    </location>
</feature>
<dbReference type="GO" id="GO:0006313">
    <property type="term" value="P:DNA transposition"/>
    <property type="evidence" value="ECO:0007669"/>
    <property type="project" value="InterPro"/>
</dbReference>
<evidence type="ECO:0000256" key="4">
    <source>
        <dbReference type="ARBA" id="ARBA00023172"/>
    </source>
</evidence>
<dbReference type="HOGENOM" id="CLU_009098_0_0_6"/>
<evidence type="ECO:0000256" key="3">
    <source>
        <dbReference type="ARBA" id="ARBA00023125"/>
    </source>
</evidence>
<dbReference type="Pfam" id="PF13700">
    <property type="entry name" value="DUF4158"/>
    <property type="match status" value="1"/>
</dbReference>
<dbReference type="GO" id="GO:0004803">
    <property type="term" value="F:transposase activity"/>
    <property type="evidence" value="ECO:0007669"/>
    <property type="project" value="InterPro"/>
</dbReference>
<dbReference type="RefSeq" id="WP_005372630.1">
    <property type="nucleotide sequence ID" value="NZ_CM001475.1"/>
</dbReference>
<dbReference type="Pfam" id="PF01526">
    <property type="entry name" value="DDE_Tnp_Tn3"/>
    <property type="match status" value="1"/>
</dbReference>
<name>H8GI26_METAL</name>
<evidence type="ECO:0000259" key="5">
    <source>
        <dbReference type="Pfam" id="PF01526"/>
    </source>
</evidence>
<reference evidence="7 8" key="1">
    <citation type="journal article" date="2013" name="Genome Announc.">
        <title>Genome Sequence of the Obligate Gammaproteobacterial Methanotroph Methylomicrobium album Strain BG8.</title>
        <authorList>
            <person name="Kits K.D."/>
            <person name="Kalyuzhnaya M.G."/>
            <person name="Klotz M.G."/>
            <person name="Jetten M.S."/>
            <person name="Op den Camp H.J."/>
            <person name="Vuilleumier S."/>
            <person name="Bringel F."/>
            <person name="Dispirito A.A."/>
            <person name="Murrell J.C."/>
            <person name="Bruce D."/>
            <person name="Cheng J.F."/>
            <person name="Copeland A."/>
            <person name="Goodwin L."/>
            <person name="Hauser L."/>
            <person name="Lajus A."/>
            <person name="Land M.L."/>
            <person name="Lapidus A."/>
            <person name="Lucas S."/>
            <person name="Medigue C."/>
            <person name="Pitluck S."/>
            <person name="Woyke T."/>
            <person name="Zeytun A."/>
            <person name="Stein L.Y."/>
        </authorList>
    </citation>
    <scope>NUCLEOTIDE SEQUENCE [LARGE SCALE GENOMIC DNA]</scope>
    <source>
        <strain evidence="7 8">BG8</strain>
    </source>
</reference>
<keyword evidence="3" id="KW-0238">DNA-binding</keyword>
<gene>
    <name evidence="7" type="ORF">Metal_2448</name>
</gene>
<dbReference type="InterPro" id="IPR047653">
    <property type="entry name" value="Tn3-like_transpos"/>
</dbReference>
<dbReference type="GO" id="GO:0003677">
    <property type="term" value="F:DNA binding"/>
    <property type="evidence" value="ECO:0007669"/>
    <property type="project" value="UniProtKB-KW"/>
</dbReference>
<protein>
    <submittedName>
        <fullName evidence="7">Transposase, TnpA family</fullName>
    </submittedName>
</protein>
<dbReference type="AlphaFoldDB" id="H8GI26"/>
<evidence type="ECO:0000259" key="6">
    <source>
        <dbReference type="Pfam" id="PF13700"/>
    </source>
</evidence>
<dbReference type="InterPro" id="IPR025296">
    <property type="entry name" value="DUF4158"/>
</dbReference>
<dbReference type="EMBL" id="CM001475">
    <property type="protein sequence ID" value="EIC30170.1"/>
    <property type="molecule type" value="Genomic_DNA"/>
</dbReference>
<sequence>MARLNILTQDEINSLYAIPSLDDEERSFLFSLDADDIAILDSLENNIARKVDYILQLGYYRAVNYFFLFSFQRVKADTAFIMQLYFPEEPFPKKQVSKNHHYRNRCEVMRKFGLKEADTGLQTQLLKEAKVLVKRHSLAKFVLEGLLIYCQQQNVIRPAYSTFQDIVSTALQEERNRLVNKLYTDADKALRAQLDKLLQNDELFYNLTLLKKDQKSFSTTEIKNSVAKQQLILGIYQQSRLLMSKLGLSEQNIIYYANLAEFYTIQKLRRFTDKNLTRLYLLCYVHRRFLKINDSLVTSLIQKMNKYADDAEDYQRSKIELLTNVDTKLRNQACQVLAINIDHRIPDEQVRAKAFEVVPLADYKQFLDDFKKPNLDRDFYRWQYYTQQALTVKKNIRPLFKVLEFSCTHEGLTQAIAFLRKHLSGGQSFRDYPFQEVPLNFFPQSLKKLLTLKVKADDQKVVKLVDGDRYECMLYHQIKQGIANNTVFIKDSISYRTLDDELIDAEYWAEHKDEILQQLNMPLLSMDIATLLDELEKNLKTKYNLVNEHIHSGENTSLKVQHNKQGDIVKWTLPYTRLDDGINNPFYEKLHVSSIADILRFSAEATGFLKSFSHLQPKYSKSTADPEVIHACIIANATGTETKKMKAISDVKEQDLDRVNKNYIRYQTLATANDAIMNHTAKLPIFSEYNLSDYGVHASVDGQKFATKYHTIKSRYSKKYFGMLQGVVLFSLNANHLPLCLKVIGANQHESHFLLDIVESNTSDVEITAVSGDMHSINRVNFALMYMFGYRFMPRFTQLRDKSEHDLVSFDEIEHYAKQIIKPSKKVNKALIIKEWDKVLRILASLATKKTTQSQIVSKLSAYKKLNPTLKALIAFDEIIKTDYLLDYIDNKEVREVVQCSLNRGESYHQLSATIAKVSGGRMLNGKTEIELDINAESIRLIANAVIFYNATILSALHQHYRAVHPDKAKEILRFSPVAWQHINFIGKYEFYNRGSLLSIQEVIKKLIGDFEIDFSAASL</sequence>